<dbReference type="RefSeq" id="WP_066212446.1">
    <property type="nucleotide sequence ID" value="NZ_CP049819.1"/>
</dbReference>
<dbReference type="Proteomes" id="UP000182652">
    <property type="component" value="Unassembled WGS sequence"/>
</dbReference>
<name>A0A1H4PWV0_9MICC</name>
<dbReference type="InterPro" id="IPR038389">
    <property type="entry name" value="PSMG2_sf"/>
</dbReference>
<dbReference type="STRING" id="156980.SAMN04489745_2117"/>
<dbReference type="SUPFAM" id="SSF159659">
    <property type="entry name" value="Cgl1923-like"/>
    <property type="match status" value="1"/>
</dbReference>
<protein>
    <submittedName>
        <fullName evidence="1">PAC2 family protein</fullName>
    </submittedName>
</protein>
<sequence length="303" mass="33382">MENFDDPETLQDEAFLPLHQGGKRSTVLIAAFEGWNDAGEAASDTIKFLSKAWHARKVSVLEPDDYYDFQFTRPTVRTTGSGERRLRWPGTRIHQASIPGVPVDVVLVSGVEPSYRWRAFTAEILAQAEELGVDRVVLLGALLADVPHTRPLPVTVTTDDRALQERLNLEPSTYQGPTGIVGVFGELARLAGLPAISLWATVPHYVAQSPSPKAQLALLHRIEELLQIPLDPGDLVEDAEAWERGVDELSAEDPDIAGYVRQLEEATDTAELPEASGESIAREFERYLRRRGKGNGHPHADPS</sequence>
<accession>A0A1H4PWV0</accession>
<dbReference type="InterPro" id="IPR008492">
    <property type="entry name" value="Rv2714-like"/>
</dbReference>
<evidence type="ECO:0000313" key="2">
    <source>
        <dbReference type="Proteomes" id="UP000182652"/>
    </source>
</evidence>
<keyword evidence="2" id="KW-1185">Reference proteome</keyword>
<dbReference type="Gene3D" id="3.40.50.10900">
    <property type="entry name" value="PAC-like subunit"/>
    <property type="match status" value="1"/>
</dbReference>
<dbReference type="InterPro" id="IPR019151">
    <property type="entry name" value="Proteasome_assmbl_chaperone_2"/>
</dbReference>
<evidence type="ECO:0000313" key="1">
    <source>
        <dbReference type="EMBL" id="SEC11907.1"/>
    </source>
</evidence>
<dbReference type="EMBL" id="FNSN01000003">
    <property type="protein sequence ID" value="SEC11907.1"/>
    <property type="molecule type" value="Genomic_DNA"/>
</dbReference>
<gene>
    <name evidence="1" type="ORF">SAMN04489745_2117</name>
</gene>
<dbReference type="AlphaFoldDB" id="A0A1H4PWV0"/>
<reference evidence="1 2" key="1">
    <citation type="submission" date="2016-10" db="EMBL/GenBank/DDBJ databases">
        <authorList>
            <person name="de Groot N.N."/>
        </authorList>
    </citation>
    <scope>NUCLEOTIDE SEQUENCE [LARGE SCALE GENOMIC DNA]</scope>
    <source>
        <strain evidence="1 2">DSM 10495</strain>
    </source>
</reference>
<dbReference type="PIRSF" id="PIRSF028754">
    <property type="entry name" value="UCP028754"/>
    <property type="match status" value="1"/>
</dbReference>
<proteinExistence type="predicted"/>
<organism evidence="1 2">
    <name type="scientific">Arthrobacter woluwensis</name>
    <dbReference type="NCBI Taxonomy" id="156980"/>
    <lineage>
        <taxon>Bacteria</taxon>
        <taxon>Bacillati</taxon>
        <taxon>Actinomycetota</taxon>
        <taxon>Actinomycetes</taxon>
        <taxon>Micrococcales</taxon>
        <taxon>Micrococcaceae</taxon>
        <taxon>Arthrobacter</taxon>
    </lineage>
</organism>
<dbReference type="Pfam" id="PF09754">
    <property type="entry name" value="PAC2"/>
    <property type="match status" value="1"/>
</dbReference>